<dbReference type="FunFam" id="1.25.10.10:FF:000099">
    <property type="entry name" value="Deoxyhypusine hydroxylase"/>
    <property type="match status" value="1"/>
</dbReference>
<feature type="binding site" evidence="9">
    <location>
        <position position="213"/>
    </location>
    <ligand>
        <name>Fe cation</name>
        <dbReference type="ChEBI" id="CHEBI:24875"/>
        <label>2</label>
    </ligand>
</feature>
<feature type="binding site" evidence="9">
    <location>
        <position position="89"/>
    </location>
    <ligand>
        <name>Fe cation</name>
        <dbReference type="ChEBI" id="CHEBI:24875"/>
        <label>1</label>
    </ligand>
</feature>
<dbReference type="InterPro" id="IPR004155">
    <property type="entry name" value="PBS_lyase_HEAT"/>
</dbReference>
<evidence type="ECO:0000256" key="8">
    <source>
        <dbReference type="ARBA" id="ARBA00023256"/>
    </source>
</evidence>
<comment type="catalytic activity">
    <reaction evidence="1 9">
        <text>[eIF5A protein]-deoxyhypusine + AH2 + O2 = [eIF5A protein]-hypusine + A + H2O</text>
        <dbReference type="Rhea" id="RHEA:14101"/>
        <dbReference type="Rhea" id="RHEA-COMP:10144"/>
        <dbReference type="Rhea" id="RHEA-COMP:12592"/>
        <dbReference type="ChEBI" id="CHEBI:13193"/>
        <dbReference type="ChEBI" id="CHEBI:15377"/>
        <dbReference type="ChEBI" id="CHEBI:15379"/>
        <dbReference type="ChEBI" id="CHEBI:17499"/>
        <dbReference type="ChEBI" id="CHEBI:82657"/>
        <dbReference type="ChEBI" id="CHEBI:91175"/>
        <dbReference type="EC" id="1.14.99.29"/>
    </reaction>
</comment>
<dbReference type="WBParaSite" id="L893_g7994.t1">
    <property type="protein sequence ID" value="L893_g7994.t1"/>
    <property type="gene ID" value="L893_g7994"/>
</dbReference>
<dbReference type="SUPFAM" id="SSF48371">
    <property type="entry name" value="ARM repeat"/>
    <property type="match status" value="1"/>
</dbReference>
<dbReference type="GO" id="GO:0046872">
    <property type="term" value="F:metal ion binding"/>
    <property type="evidence" value="ECO:0007669"/>
    <property type="project" value="UniProtKB-KW"/>
</dbReference>
<comment type="similarity">
    <text evidence="9">Belongs to the deoxyhypusine hydroxylase family.</text>
</comment>
<feature type="binding site" evidence="9">
    <location>
        <position position="246"/>
    </location>
    <ligand>
        <name>Fe cation</name>
        <dbReference type="ChEBI" id="CHEBI:24875"/>
        <label>2</label>
    </ligand>
</feature>
<evidence type="ECO:0000256" key="7">
    <source>
        <dbReference type="ARBA" id="ARBA00023033"/>
    </source>
</evidence>
<keyword evidence="7 9" id="KW-0503">Monooxygenase</keyword>
<comment type="pathway">
    <text evidence="2 9">Protein modification; eIF5A hypusination.</text>
</comment>
<comment type="caution">
    <text evidence="9">Lacks conserved residue(s) required for the propagation of feature annotation.</text>
</comment>
<evidence type="ECO:0000256" key="2">
    <source>
        <dbReference type="ARBA" id="ARBA00005041"/>
    </source>
</evidence>
<evidence type="ECO:0000256" key="4">
    <source>
        <dbReference type="ARBA" id="ARBA00022737"/>
    </source>
</evidence>
<evidence type="ECO:0000256" key="9">
    <source>
        <dbReference type="HAMAP-Rule" id="MF_03101"/>
    </source>
</evidence>
<dbReference type="UniPathway" id="UPA00354"/>
<evidence type="ECO:0000313" key="11">
    <source>
        <dbReference type="WBParaSite" id="L893_g7994.t1"/>
    </source>
</evidence>
<protein>
    <recommendedName>
        <fullName evidence="9">Deoxyhypusine hydroxylase</fullName>
        <shortName evidence="9">DOHH</shortName>
        <ecNumber evidence="9">1.14.99.29</ecNumber>
    </recommendedName>
    <alternativeName>
        <fullName evidence="9">Deoxyhypusine dioxygenase</fullName>
    </alternativeName>
    <alternativeName>
        <fullName evidence="9">Deoxyhypusine monooxygenase</fullName>
    </alternativeName>
</protein>
<dbReference type="InterPro" id="IPR011989">
    <property type="entry name" value="ARM-like"/>
</dbReference>
<dbReference type="GO" id="GO:0019135">
    <property type="term" value="F:deoxyhypusine monooxygenase activity"/>
    <property type="evidence" value="ECO:0007669"/>
    <property type="project" value="UniProtKB-UniRule"/>
</dbReference>
<dbReference type="EC" id="1.14.99.29" evidence="9"/>
<keyword evidence="6 9" id="KW-0408">Iron</keyword>
<feature type="binding site" evidence="9">
    <location>
        <position position="88"/>
    </location>
    <ligand>
        <name>Fe cation</name>
        <dbReference type="ChEBI" id="CHEBI:24875"/>
        <label>1</label>
    </ligand>
</feature>
<dbReference type="AlphaFoldDB" id="A0A1I8AQ13"/>
<dbReference type="Pfam" id="PF13646">
    <property type="entry name" value="HEAT_2"/>
    <property type="match status" value="1"/>
</dbReference>
<dbReference type="PANTHER" id="PTHR12697:SF5">
    <property type="entry name" value="DEOXYHYPUSINE HYDROXYLASE"/>
    <property type="match status" value="1"/>
</dbReference>
<keyword evidence="5 9" id="KW-0560">Oxidoreductase</keyword>
<evidence type="ECO:0000256" key="5">
    <source>
        <dbReference type="ARBA" id="ARBA00023002"/>
    </source>
</evidence>
<feature type="binding site" evidence="9">
    <location>
        <position position="247"/>
    </location>
    <ligand>
        <name>Fe cation</name>
        <dbReference type="ChEBI" id="CHEBI:24875"/>
        <label>2</label>
    </ligand>
</feature>
<keyword evidence="10" id="KW-1185">Reference proteome</keyword>
<keyword evidence="4" id="KW-0677">Repeat</keyword>
<dbReference type="InterPro" id="IPR016024">
    <property type="entry name" value="ARM-type_fold"/>
</dbReference>
<feature type="binding site" evidence="9">
    <location>
        <position position="214"/>
    </location>
    <ligand>
        <name>Fe cation</name>
        <dbReference type="ChEBI" id="CHEBI:24875"/>
        <label>2</label>
    </ligand>
</feature>
<evidence type="ECO:0000313" key="10">
    <source>
        <dbReference type="Proteomes" id="UP000095287"/>
    </source>
</evidence>
<proteinExistence type="inferred from homology"/>
<evidence type="ECO:0000256" key="3">
    <source>
        <dbReference type="ARBA" id="ARBA00022723"/>
    </source>
</evidence>
<accession>A0A1I8AQ13</accession>
<dbReference type="InterPro" id="IPR027517">
    <property type="entry name" value="Deoxyhypusine_hydroxylase"/>
</dbReference>
<sequence length="300" mass="33234">MAHNHVRDAARRLGDPSVPMGERYRALFFLRGGGDVCVNHIGRCMLGETDNLLKHDEAFCLGQMGRPSAIPFLVQTLENLQDDSMVRHEAGEALGAIGNDGAEVIETLERFRQDPEPVVAQTCELALQRISYVNNKGMGDGQAHTNSPYASIDPTPVSNECDVKKLESILLNTEETIWERYRAMFSLRNINTPESIVALARGLECEDSALLRHEVAYVLGQLQNPVAIPQLETTLANLEERGMVRHECAEALGAIATPEAANILRRFVNDREAVVRTSCVVALDMVDHEESGDFQYARHN</sequence>
<dbReference type="PANTHER" id="PTHR12697">
    <property type="entry name" value="PBS LYASE HEAT-LIKE PROTEIN"/>
    <property type="match status" value="1"/>
</dbReference>
<comment type="function">
    <text evidence="9">Catalyzes the hydroxylation of the N(6)-(4-aminobutyl)-L-lysine intermediate to form hypusine, an essential post-translational modification only found in mature eIF-5A factor.</text>
</comment>
<dbReference type="Gene3D" id="1.25.10.10">
    <property type="entry name" value="Leucine-rich Repeat Variant"/>
    <property type="match status" value="2"/>
</dbReference>
<name>A0A1I8AQ13_9BILA</name>
<dbReference type="Pfam" id="PF03130">
    <property type="entry name" value="HEAT_PBS"/>
    <property type="match status" value="3"/>
</dbReference>
<reference evidence="11" key="1">
    <citation type="submission" date="2016-11" db="UniProtKB">
        <authorList>
            <consortium name="WormBaseParasite"/>
        </authorList>
    </citation>
    <scope>IDENTIFICATION</scope>
</reference>
<feature type="binding site" evidence="9">
    <location>
        <position position="55"/>
    </location>
    <ligand>
        <name>Fe cation</name>
        <dbReference type="ChEBI" id="CHEBI:24875"/>
        <label>1</label>
    </ligand>
</feature>
<organism evidence="10 11">
    <name type="scientific">Steinernema glaseri</name>
    <dbReference type="NCBI Taxonomy" id="37863"/>
    <lineage>
        <taxon>Eukaryota</taxon>
        <taxon>Metazoa</taxon>
        <taxon>Ecdysozoa</taxon>
        <taxon>Nematoda</taxon>
        <taxon>Chromadorea</taxon>
        <taxon>Rhabditida</taxon>
        <taxon>Tylenchina</taxon>
        <taxon>Panagrolaimomorpha</taxon>
        <taxon>Strongyloidoidea</taxon>
        <taxon>Steinernematidae</taxon>
        <taxon>Steinernema</taxon>
    </lineage>
</organism>
<dbReference type="SMART" id="SM00567">
    <property type="entry name" value="EZ_HEAT"/>
    <property type="match status" value="5"/>
</dbReference>
<dbReference type="Proteomes" id="UP000095287">
    <property type="component" value="Unplaced"/>
</dbReference>
<comment type="cofactor">
    <cofactor evidence="9">
        <name>Fe(2+)</name>
        <dbReference type="ChEBI" id="CHEBI:29033"/>
    </cofactor>
    <text evidence="9">Binds 2 Fe(2+) ions per subunit.</text>
</comment>
<evidence type="ECO:0000256" key="1">
    <source>
        <dbReference type="ARBA" id="ARBA00000068"/>
    </source>
</evidence>
<keyword evidence="8 9" id="KW-0386">Hypusine biosynthesis</keyword>
<evidence type="ECO:0000256" key="6">
    <source>
        <dbReference type="ARBA" id="ARBA00023004"/>
    </source>
</evidence>
<dbReference type="HAMAP" id="MF_03101">
    <property type="entry name" value="Deoxyhypusine_hydroxylase"/>
    <property type="match status" value="1"/>
</dbReference>
<keyword evidence="3 9" id="KW-0479">Metal-binding</keyword>